<gene>
    <name evidence="20" type="ORF">G3I29_21545</name>
</gene>
<evidence type="ECO:0000256" key="15">
    <source>
        <dbReference type="ARBA" id="ARBA00023063"/>
    </source>
</evidence>
<dbReference type="SUPFAM" id="SSF50692">
    <property type="entry name" value="ADC-like"/>
    <property type="match status" value="1"/>
</dbReference>
<evidence type="ECO:0000256" key="18">
    <source>
        <dbReference type="ARBA" id="ARBA00069751"/>
    </source>
</evidence>
<evidence type="ECO:0000256" key="12">
    <source>
        <dbReference type="ARBA" id="ARBA00023002"/>
    </source>
</evidence>
<feature type="domain" description="4Fe-4S Mo/W bis-MGD-type" evidence="19">
    <location>
        <begin position="54"/>
        <end position="118"/>
    </location>
</feature>
<keyword evidence="10" id="KW-0479">Metal-binding</keyword>
<keyword evidence="7" id="KW-1003">Cell membrane</keyword>
<dbReference type="AlphaFoldDB" id="A0A6N9U371"/>
<keyword evidence="14" id="KW-0411">Iron-sulfur</keyword>
<dbReference type="GO" id="GO:0042128">
    <property type="term" value="P:nitrate assimilation"/>
    <property type="evidence" value="ECO:0007669"/>
    <property type="project" value="UniProtKB-KW"/>
</dbReference>
<evidence type="ECO:0000256" key="17">
    <source>
        <dbReference type="ARBA" id="ARBA00048294"/>
    </source>
</evidence>
<keyword evidence="16" id="KW-0472">Membrane</keyword>
<evidence type="ECO:0000256" key="4">
    <source>
        <dbReference type="ARBA" id="ARBA00010312"/>
    </source>
</evidence>
<dbReference type="Pfam" id="PF01568">
    <property type="entry name" value="Molydop_binding"/>
    <property type="match status" value="1"/>
</dbReference>
<reference evidence="20 21" key="1">
    <citation type="submission" date="2020-01" db="EMBL/GenBank/DDBJ databases">
        <title>Insect and environment-associated Actinomycetes.</title>
        <authorList>
            <person name="Currrie C."/>
            <person name="Chevrette M."/>
            <person name="Carlson C."/>
            <person name="Stubbendieck R."/>
            <person name="Wendt-Pienkowski E."/>
        </authorList>
    </citation>
    <scope>NUCLEOTIDE SEQUENCE [LARGE SCALE GENOMIC DNA]</scope>
    <source>
        <strain evidence="20 21">SID11342</strain>
    </source>
</reference>
<dbReference type="CDD" id="cd02776">
    <property type="entry name" value="MopB_CT_Nitrate-R-NarG-like"/>
    <property type="match status" value="1"/>
</dbReference>
<comment type="similarity">
    <text evidence="4">Belongs to the prokaryotic molybdopterin-containing oxidoreductase family.</text>
</comment>
<comment type="caution">
    <text evidence="20">The sequence shown here is derived from an EMBL/GenBank/DDBJ whole genome shotgun (WGS) entry which is preliminary data.</text>
</comment>
<dbReference type="InterPro" id="IPR006468">
    <property type="entry name" value="NarG"/>
</dbReference>
<keyword evidence="9" id="KW-0500">Molybdenum</keyword>
<keyword evidence="15" id="KW-0534">Nitrate assimilation</keyword>
<organism evidence="20 21">
    <name type="scientific">Streptomyces halstedii</name>
    <dbReference type="NCBI Taxonomy" id="1944"/>
    <lineage>
        <taxon>Bacteria</taxon>
        <taxon>Bacillati</taxon>
        <taxon>Actinomycetota</taxon>
        <taxon>Actinomycetes</taxon>
        <taxon>Kitasatosporales</taxon>
        <taxon>Streptomycetaceae</taxon>
        <taxon>Streptomyces</taxon>
    </lineage>
</organism>
<dbReference type="GO" id="GO:0005886">
    <property type="term" value="C:plasma membrane"/>
    <property type="evidence" value="ECO:0007669"/>
    <property type="project" value="UniProtKB-SubCell"/>
</dbReference>
<dbReference type="SMART" id="SM00926">
    <property type="entry name" value="Molybdop_Fe4S4"/>
    <property type="match status" value="1"/>
</dbReference>
<evidence type="ECO:0000256" key="11">
    <source>
        <dbReference type="ARBA" id="ARBA00022982"/>
    </source>
</evidence>
<dbReference type="FunFam" id="3.40.50.12440:FF:000001">
    <property type="entry name" value="Nitrate reductase subunit alpha"/>
    <property type="match status" value="1"/>
</dbReference>
<evidence type="ECO:0000256" key="1">
    <source>
        <dbReference type="ARBA" id="ARBA00001942"/>
    </source>
</evidence>
<evidence type="ECO:0000256" key="16">
    <source>
        <dbReference type="ARBA" id="ARBA00023136"/>
    </source>
</evidence>
<dbReference type="PROSITE" id="PS00551">
    <property type="entry name" value="MOLYBDOPTERIN_PROK_1"/>
    <property type="match status" value="1"/>
</dbReference>
<dbReference type="NCBIfam" id="TIGR01580">
    <property type="entry name" value="narG"/>
    <property type="match status" value="1"/>
</dbReference>
<dbReference type="InterPro" id="IPR006657">
    <property type="entry name" value="MoPterin_dinucl-bd_dom"/>
</dbReference>
<dbReference type="InterPro" id="IPR009010">
    <property type="entry name" value="Asp_de-COase-like_dom_sf"/>
</dbReference>
<dbReference type="SUPFAM" id="SSF53706">
    <property type="entry name" value="Formate dehydrogenase/DMSO reductase, domains 1-3"/>
    <property type="match status" value="1"/>
</dbReference>
<keyword evidence="13" id="KW-0408">Iron</keyword>
<dbReference type="InterPro" id="IPR006963">
    <property type="entry name" value="Mopterin_OxRdtase_4Fe-4S_dom"/>
</dbReference>
<evidence type="ECO:0000256" key="8">
    <source>
        <dbReference type="ARBA" id="ARBA00022485"/>
    </source>
</evidence>
<dbReference type="GO" id="GO:0046872">
    <property type="term" value="F:metal ion binding"/>
    <property type="evidence" value="ECO:0007669"/>
    <property type="project" value="UniProtKB-KW"/>
</dbReference>
<dbReference type="InterPro" id="IPR006656">
    <property type="entry name" value="Mopterin_OxRdtase"/>
</dbReference>
<comment type="cofactor">
    <cofactor evidence="1">
        <name>Mo-bis(molybdopterin guanine dinucleotide)</name>
        <dbReference type="ChEBI" id="CHEBI:60539"/>
    </cofactor>
</comment>
<protein>
    <recommendedName>
        <fullName evidence="18">Nitrate reductase alpha subunit</fullName>
        <ecNumber evidence="5">1.7.5.1</ecNumber>
    </recommendedName>
</protein>
<dbReference type="GO" id="GO:0009325">
    <property type="term" value="C:nitrate reductase complex"/>
    <property type="evidence" value="ECO:0007669"/>
    <property type="project" value="InterPro"/>
</dbReference>
<evidence type="ECO:0000256" key="9">
    <source>
        <dbReference type="ARBA" id="ARBA00022505"/>
    </source>
</evidence>
<comment type="subcellular location">
    <subcellularLocation>
        <location evidence="3">Cell membrane</location>
        <topology evidence="3">Peripheral membrane protein</topology>
    </subcellularLocation>
</comment>
<name>A0A6N9U371_STRHA</name>
<evidence type="ECO:0000256" key="2">
    <source>
        <dbReference type="ARBA" id="ARBA00001966"/>
    </source>
</evidence>
<dbReference type="Proteomes" id="UP000471293">
    <property type="component" value="Unassembled WGS sequence"/>
</dbReference>
<evidence type="ECO:0000313" key="20">
    <source>
        <dbReference type="EMBL" id="NEA18047.1"/>
    </source>
</evidence>
<proteinExistence type="inferred from homology"/>
<dbReference type="GO" id="GO:0051539">
    <property type="term" value="F:4 iron, 4 sulfur cluster binding"/>
    <property type="evidence" value="ECO:0007669"/>
    <property type="project" value="UniProtKB-KW"/>
</dbReference>
<dbReference type="GO" id="GO:0043546">
    <property type="term" value="F:molybdopterin cofactor binding"/>
    <property type="evidence" value="ECO:0007669"/>
    <property type="project" value="InterPro"/>
</dbReference>
<evidence type="ECO:0000256" key="3">
    <source>
        <dbReference type="ARBA" id="ARBA00004202"/>
    </source>
</evidence>
<evidence type="ECO:0000256" key="6">
    <source>
        <dbReference type="ARBA" id="ARBA00022448"/>
    </source>
</evidence>
<dbReference type="Gene3D" id="3.40.50.12440">
    <property type="match status" value="1"/>
</dbReference>
<sequence length="1234" mass="136577">MADTHNTVPREPDATLLRAGRFFRRGTPAADLHSVTLKGGRESEVFYRDRWAHDKVVNSTHGVNCTGSCRWKVYVKDGIITWETQDTDYPSVGPDRPEYEPRGCPRGAAFSWYTYSPTRIRYPYVRGVLLEMYREARERLGDPVLAWADVQADPERRRRYQQARGKGGLVRATWEESTEIVAAAHVHTIKRYGPDRVAGFSPIPAMSMVSHAAGSRFMSLIGAPMLSFYDWYADLPVASPQVFGDQTDVPESGDWWDAAYLLMWGSNVPVTRTPDAHWMAEARYRGQKVVVVAPDYADNAKFADEWLHPHPGTDAALALAMGHVLLKEFFVDHSTPFFVDYVTQFTDLPFLVTLTQRDGAYVPGKFLRASDLEEDAEGAEWKTVVLDGITGCPAVPNGSLGFRWTNSGQGKWNLDLEGISPRLSLYGQPDAAGVEVLLPRFDTDGSEHGQGRGEVLRRGVPAIRLAGPGERVVTTVFDLLLAQYGVGRADLPGRWPAGYEDASQPGTPAWQEEHTSVPAASCVRIAREFAQTAEQSRGRCMILMGAGTNHWFHSETIYRAFLALLQLTGCQGRNGGGWAHYVGQEKCQPATGWATLAGGLDWERPPRQMIGTAYWFLNADQWRYDTFGADVLSSPLGTGRFTGMTGADCLAFSARSGWMPSYPTFDRNPLDLADEVAGDDPAGRIVEELKAGRLAFACEDPDAPRNWPRVLTVWRANLLGSSAKGAEYFTKHLLGTQSSLRADEAGPEQRPRDVVWHERAPEGKLDLLLSLDFRQTSSTLLSDVVLPAATWYEKHDLSSTDMHPYVHAFTPAVDPPWQARTDFDIFHQLARRFSELAADHLGVRRDVVATAVQHDTPGETAQPGGVALDWRSGECEPVPGRTMPGVTVVERDYPAVADKFAALGPLVEKLGLPAKGVTLRPDEEVVDLGRRNGLARDGAARGRPLLDTAVKAADTILALSATTNGRLAAQGFTTLQARTGRPMAFLAADSEGRRVSYADTQAAPVPVITSPEWSGSESGGRRYTAFTQNVEQFKPWHTLTGRQHFFLDHDWMHELGEALPVYRPPLDMNRLFGEPRLGSDGQREVTVRYLTPHNKWSIHSEYQDNLFMLSLSRGGQVIWMAPQDAEAIGVLDNDWVEAVNRNGVVVARAVVSHRMPEGTVYMHHAQERTVAVPKTEATGKRGGTHNSLTRLILKPSHLIGGYAQLTWAFNYLGPTGNQRDEVTVIRRRSQEVTY</sequence>
<evidence type="ECO:0000256" key="14">
    <source>
        <dbReference type="ARBA" id="ARBA00023014"/>
    </source>
</evidence>
<dbReference type="RefSeq" id="WP_164346886.1">
    <property type="nucleotide sequence ID" value="NZ_JAAGLQ010000463.1"/>
</dbReference>
<dbReference type="EMBL" id="JAAGLQ010000463">
    <property type="protein sequence ID" value="NEA18047.1"/>
    <property type="molecule type" value="Genomic_DNA"/>
</dbReference>
<dbReference type="EC" id="1.7.5.1" evidence="5"/>
<dbReference type="PANTHER" id="PTHR43105:SF2">
    <property type="entry name" value="RESPIRATORY NITRATE REDUCTASE 2 ALPHA CHAIN"/>
    <property type="match status" value="1"/>
</dbReference>
<accession>A0A6N9U371</accession>
<dbReference type="CDD" id="cd02750">
    <property type="entry name" value="MopB_Nitrate-R-NarG-like"/>
    <property type="match status" value="1"/>
</dbReference>
<dbReference type="GO" id="GO:0160182">
    <property type="term" value="F:nitrate reductase (quinone) activity"/>
    <property type="evidence" value="ECO:0007669"/>
    <property type="project" value="UniProtKB-EC"/>
</dbReference>
<comment type="catalytic activity">
    <reaction evidence="17">
        <text>nitrate + a quinol = a quinone + nitrite + H2O</text>
        <dbReference type="Rhea" id="RHEA:56144"/>
        <dbReference type="ChEBI" id="CHEBI:15377"/>
        <dbReference type="ChEBI" id="CHEBI:16301"/>
        <dbReference type="ChEBI" id="CHEBI:17632"/>
        <dbReference type="ChEBI" id="CHEBI:24646"/>
        <dbReference type="ChEBI" id="CHEBI:132124"/>
        <dbReference type="EC" id="1.7.5.1"/>
    </reaction>
</comment>
<dbReference type="InterPro" id="IPR037943">
    <property type="entry name" value="MopB_CT_Nitrate-R-NarG-like"/>
</dbReference>
<dbReference type="InterPro" id="IPR006655">
    <property type="entry name" value="Mopterin_OxRdtase_prok_CS"/>
</dbReference>
<evidence type="ECO:0000259" key="19">
    <source>
        <dbReference type="PROSITE" id="PS51669"/>
    </source>
</evidence>
<keyword evidence="8" id="KW-0004">4Fe-4S</keyword>
<dbReference type="PROSITE" id="PS51669">
    <property type="entry name" value="4FE4S_MOW_BIS_MGD"/>
    <property type="match status" value="1"/>
</dbReference>
<dbReference type="PROSITE" id="PS00490">
    <property type="entry name" value="MOLYBDOPTERIN_PROK_2"/>
    <property type="match status" value="1"/>
</dbReference>
<evidence type="ECO:0000256" key="10">
    <source>
        <dbReference type="ARBA" id="ARBA00022723"/>
    </source>
</evidence>
<dbReference type="InterPro" id="IPR027467">
    <property type="entry name" value="MopterinOxRdtase_cofactor_BS"/>
</dbReference>
<evidence type="ECO:0000313" key="21">
    <source>
        <dbReference type="Proteomes" id="UP000471293"/>
    </source>
</evidence>
<evidence type="ECO:0000256" key="7">
    <source>
        <dbReference type="ARBA" id="ARBA00022475"/>
    </source>
</evidence>
<keyword evidence="12 20" id="KW-0560">Oxidoreductase</keyword>
<keyword evidence="11" id="KW-0249">Electron transport</keyword>
<evidence type="ECO:0000256" key="5">
    <source>
        <dbReference type="ARBA" id="ARBA00012500"/>
    </source>
</evidence>
<dbReference type="Pfam" id="PF00384">
    <property type="entry name" value="Molybdopterin"/>
    <property type="match status" value="1"/>
</dbReference>
<dbReference type="InterPro" id="IPR050123">
    <property type="entry name" value="Prok_molybdopt-oxidoreductase"/>
</dbReference>
<comment type="cofactor">
    <cofactor evidence="2">
        <name>[4Fe-4S] cluster</name>
        <dbReference type="ChEBI" id="CHEBI:49883"/>
    </cofactor>
</comment>
<keyword evidence="6" id="KW-0813">Transport</keyword>
<dbReference type="PANTHER" id="PTHR43105">
    <property type="entry name" value="RESPIRATORY NITRATE REDUCTASE"/>
    <property type="match status" value="1"/>
</dbReference>
<evidence type="ECO:0000256" key="13">
    <source>
        <dbReference type="ARBA" id="ARBA00023004"/>
    </source>
</evidence>